<comment type="caution">
    <text evidence="4">The sequence shown here is derived from an EMBL/GenBank/DDBJ whole genome shotgun (WGS) entry which is preliminary data.</text>
</comment>
<dbReference type="PANTHER" id="PTHR44144:SF1">
    <property type="entry name" value="DNAJ HOMOLOG SUBFAMILY C MEMBER 9"/>
    <property type="match status" value="1"/>
</dbReference>
<dbReference type="SUPFAM" id="SSF46565">
    <property type="entry name" value="Chaperone J-domain"/>
    <property type="match status" value="1"/>
</dbReference>
<dbReference type="GeneID" id="54780385"/>
<dbReference type="GO" id="GO:0005737">
    <property type="term" value="C:cytoplasm"/>
    <property type="evidence" value="ECO:0007669"/>
    <property type="project" value="TreeGrafter"/>
</dbReference>
<feature type="compositionally biased region" description="Basic residues" evidence="2">
    <location>
        <begin position="249"/>
        <end position="258"/>
    </location>
</feature>
<dbReference type="GO" id="GO:0005634">
    <property type="term" value="C:nucleus"/>
    <property type="evidence" value="ECO:0007669"/>
    <property type="project" value="TreeGrafter"/>
</dbReference>
<organism evidence="4 5">
    <name type="scientific">Diutina rugosa</name>
    <name type="common">Yeast</name>
    <name type="synonym">Candida rugosa</name>
    <dbReference type="NCBI Taxonomy" id="5481"/>
    <lineage>
        <taxon>Eukaryota</taxon>
        <taxon>Fungi</taxon>
        <taxon>Dikarya</taxon>
        <taxon>Ascomycota</taxon>
        <taxon>Saccharomycotina</taxon>
        <taxon>Pichiomycetes</taxon>
        <taxon>Debaryomycetaceae</taxon>
        <taxon>Diutina</taxon>
    </lineage>
</organism>
<evidence type="ECO:0000256" key="1">
    <source>
        <dbReference type="SAM" id="Coils"/>
    </source>
</evidence>
<feature type="coiled-coil region" evidence="1">
    <location>
        <begin position="175"/>
        <end position="202"/>
    </location>
</feature>
<dbReference type="InterPro" id="IPR052594">
    <property type="entry name" value="J_domain-containing_protein"/>
</dbReference>
<feature type="region of interest" description="Disordered" evidence="2">
    <location>
        <begin position="228"/>
        <end position="258"/>
    </location>
</feature>
<evidence type="ECO:0000313" key="5">
    <source>
        <dbReference type="Proteomes" id="UP000449547"/>
    </source>
</evidence>
<dbReference type="PRINTS" id="PR00625">
    <property type="entry name" value="JDOMAIN"/>
</dbReference>
<dbReference type="InterPro" id="IPR001623">
    <property type="entry name" value="DnaJ_domain"/>
</dbReference>
<accession>A0A642UTT5</accession>
<dbReference type="VEuPathDB" id="FungiDB:DIURU_001732"/>
<dbReference type="GO" id="GO:0031072">
    <property type="term" value="F:heat shock protein binding"/>
    <property type="evidence" value="ECO:0007669"/>
    <property type="project" value="TreeGrafter"/>
</dbReference>
<evidence type="ECO:0000256" key="2">
    <source>
        <dbReference type="SAM" id="MobiDB-lite"/>
    </source>
</evidence>
<dbReference type="Proteomes" id="UP000449547">
    <property type="component" value="Unassembled WGS sequence"/>
</dbReference>
<dbReference type="Gene3D" id="1.10.287.110">
    <property type="entry name" value="DnaJ domain"/>
    <property type="match status" value="1"/>
</dbReference>
<dbReference type="SMART" id="SM00271">
    <property type="entry name" value="DnaJ"/>
    <property type="match status" value="1"/>
</dbReference>
<gene>
    <name evidence="4" type="ORF">DIURU_001732</name>
</gene>
<dbReference type="AlphaFoldDB" id="A0A642UTT5"/>
<dbReference type="Pfam" id="PF00226">
    <property type="entry name" value="DnaJ"/>
    <property type="match status" value="1"/>
</dbReference>
<keyword evidence="5" id="KW-1185">Reference proteome</keyword>
<dbReference type="PANTHER" id="PTHR44144">
    <property type="entry name" value="DNAJ HOMOLOG SUBFAMILY C MEMBER 9"/>
    <property type="match status" value="1"/>
</dbReference>
<sequence length="258" mass="30304">MTWENLDPYATLEVEHSASPIEIKRAYKRLSLRWHPDKNKDAPKDAFAKVQFAYKVLSDSKRRRLYDELGRLDEGTNDDFDWLSFFQGVATKISVESIEEDRRLYVGSEEEARDIIDNFVYYEGDFLRLFEVIPHLEFTEESEERVFNIVEAEIAKLGLSKEILNQWEKYRKSRKTKVKRMLKKLAKEAKEAETLKKQIEGKADLKSLIQSRNKARAEDFIAHMEAKYGGGRGKKRTEPADDEFERTQRRLKAKKETA</sequence>
<reference evidence="4 5" key="1">
    <citation type="submission" date="2019-07" db="EMBL/GenBank/DDBJ databases">
        <title>Genome assembly of two rare yeast pathogens: Diutina rugosa and Trichomonascus ciferrii.</title>
        <authorList>
            <person name="Mixao V."/>
            <person name="Saus E."/>
            <person name="Hansen A."/>
            <person name="Lass-Flor C."/>
            <person name="Gabaldon T."/>
        </authorList>
    </citation>
    <scope>NUCLEOTIDE SEQUENCE [LARGE SCALE GENOMIC DNA]</scope>
    <source>
        <strain evidence="4 5">CBS 613</strain>
    </source>
</reference>
<dbReference type="InterPro" id="IPR036869">
    <property type="entry name" value="J_dom_sf"/>
</dbReference>
<evidence type="ECO:0000259" key="3">
    <source>
        <dbReference type="PROSITE" id="PS50076"/>
    </source>
</evidence>
<dbReference type="Pfam" id="PF23302">
    <property type="entry name" value="HTH_DNAJC9"/>
    <property type="match status" value="1"/>
</dbReference>
<dbReference type="EMBL" id="SWFT01000050">
    <property type="protein sequence ID" value="KAA8905304.1"/>
    <property type="molecule type" value="Genomic_DNA"/>
</dbReference>
<dbReference type="OMA" id="WLDLWSK"/>
<feature type="domain" description="J" evidence="3">
    <location>
        <begin position="7"/>
        <end position="70"/>
    </location>
</feature>
<keyword evidence="1" id="KW-0175">Coiled coil</keyword>
<evidence type="ECO:0000313" key="4">
    <source>
        <dbReference type="EMBL" id="KAA8905304.1"/>
    </source>
</evidence>
<dbReference type="RefSeq" id="XP_034013690.1">
    <property type="nucleotide sequence ID" value="XM_034154308.1"/>
</dbReference>
<dbReference type="OrthoDB" id="110024at2759"/>
<proteinExistence type="predicted"/>
<protein>
    <recommendedName>
        <fullName evidence="3">J domain-containing protein</fullName>
    </recommendedName>
</protein>
<dbReference type="InterPro" id="IPR056453">
    <property type="entry name" value="HTH_DNAJC9"/>
</dbReference>
<name>A0A642UTT5_DIURU</name>
<dbReference type="CDD" id="cd06257">
    <property type="entry name" value="DnaJ"/>
    <property type="match status" value="1"/>
</dbReference>
<dbReference type="PROSITE" id="PS50076">
    <property type="entry name" value="DNAJ_2"/>
    <property type="match status" value="1"/>
</dbReference>